<evidence type="ECO:0000313" key="1">
    <source>
        <dbReference type="EMBL" id="CBI01023.1"/>
    </source>
</evidence>
<dbReference type="EMBL" id="CABO01000013">
    <property type="protein sequence ID" value="CBI01023.1"/>
    <property type="molecule type" value="Genomic_DNA"/>
</dbReference>
<organism evidence="1">
    <name type="scientific">mine drainage metagenome</name>
    <dbReference type="NCBI Taxonomy" id="410659"/>
    <lineage>
        <taxon>unclassified sequences</taxon>
        <taxon>metagenomes</taxon>
        <taxon>ecological metagenomes</taxon>
    </lineage>
</organism>
<proteinExistence type="predicted"/>
<dbReference type="AlphaFoldDB" id="E6Q1G3"/>
<sequence length="50" mass="5616">MRRGGVHLRAQFDQNVQNVLASAETTKYRPASFLCTPIVSEYVMAGKYNP</sequence>
<name>E6Q1G3_9ZZZZ</name>
<gene>
    <name evidence="1" type="ORF">CARN4_0376</name>
</gene>
<protein>
    <submittedName>
        <fullName evidence="1">Uncharacterized protein</fullName>
    </submittedName>
</protein>
<reference evidence="1" key="1">
    <citation type="submission" date="2009-10" db="EMBL/GenBank/DDBJ databases">
        <title>Diversity of trophic interactions inside an arsenic-rich microbial ecosystem.</title>
        <authorList>
            <person name="Bertin P.N."/>
            <person name="Heinrich-Salmeron A."/>
            <person name="Pelletier E."/>
            <person name="Goulhen-Chollet F."/>
            <person name="Arsene-Ploetze F."/>
            <person name="Gallien S."/>
            <person name="Calteau A."/>
            <person name="Vallenet D."/>
            <person name="Casiot C."/>
            <person name="Chane-Woon-Ming B."/>
            <person name="Giloteaux L."/>
            <person name="Barakat M."/>
            <person name="Bonnefoy V."/>
            <person name="Bruneel O."/>
            <person name="Chandler M."/>
            <person name="Cleiss J."/>
            <person name="Duran R."/>
            <person name="Elbaz-Poulichet F."/>
            <person name="Fonknechten N."/>
            <person name="Lauga B."/>
            <person name="Mornico D."/>
            <person name="Ortet P."/>
            <person name="Schaeffer C."/>
            <person name="Siguier P."/>
            <person name="Alexander Thil Smith A."/>
            <person name="Van Dorsselaer A."/>
            <person name="Weissenbach J."/>
            <person name="Medigue C."/>
            <person name="Le Paslier D."/>
        </authorList>
    </citation>
    <scope>NUCLEOTIDE SEQUENCE</scope>
</reference>
<accession>E6Q1G3</accession>
<comment type="caution">
    <text evidence="1">The sequence shown here is derived from an EMBL/GenBank/DDBJ whole genome shotgun (WGS) entry which is preliminary data.</text>
</comment>